<organism evidence="4 5">
    <name type="scientific">Zopfia rhizophila CBS 207.26</name>
    <dbReference type="NCBI Taxonomy" id="1314779"/>
    <lineage>
        <taxon>Eukaryota</taxon>
        <taxon>Fungi</taxon>
        <taxon>Dikarya</taxon>
        <taxon>Ascomycota</taxon>
        <taxon>Pezizomycotina</taxon>
        <taxon>Dothideomycetes</taxon>
        <taxon>Dothideomycetes incertae sedis</taxon>
        <taxon>Zopfiaceae</taxon>
        <taxon>Zopfia</taxon>
    </lineage>
</organism>
<sequence>MSLNYSSHPSAETKSGSINKNVSIQTLRNAIPAHCFKPLYRWGLWYLFRDVALMMGVMASAYHLIPMINSSIVRFVIWILYGYLEGLIMTGIWVLGHECGHSALFPAESPNHVTGFLLHSFLLTPYFAWRSSHRRHHIYANNVAKDHTYVPPSKEEYLSRISSFKQNAKNVEDIIEDSPLYTLCRIILQQFAGWPTYLVNNITASSGSLSKAHSKKFLGTSHFRPSSSLFRPEEANLVIISDLGIGAMLALLWYAGQFVGTKSLFLLYFQPYLWLNHWIVAITYLHHTHPALPKYDDDSWSFIKGATATVDRNLGWTGKHLLHDVADYHVIHHLFPHMPFYYGEEATKAIKPILGSYYREDKSHPFIFGLWESFTQCQYVEPDDPDADPGEQTLWYKGGPSPPPVYSMRR</sequence>
<feature type="transmembrane region" description="Helical" evidence="2">
    <location>
        <begin position="113"/>
        <end position="129"/>
    </location>
</feature>
<dbReference type="PANTHER" id="PTHR32100">
    <property type="entry name" value="OMEGA-6 FATTY ACID DESATURASE, CHLOROPLASTIC"/>
    <property type="match status" value="1"/>
</dbReference>
<proteinExistence type="predicted"/>
<evidence type="ECO:0000256" key="2">
    <source>
        <dbReference type="SAM" id="Phobius"/>
    </source>
</evidence>
<dbReference type="InterPro" id="IPR005804">
    <property type="entry name" value="FA_desaturase_dom"/>
</dbReference>
<feature type="transmembrane region" description="Helical" evidence="2">
    <location>
        <begin position="235"/>
        <end position="255"/>
    </location>
</feature>
<evidence type="ECO:0000313" key="4">
    <source>
        <dbReference type="EMBL" id="KAF2186603.1"/>
    </source>
</evidence>
<evidence type="ECO:0000259" key="3">
    <source>
        <dbReference type="Pfam" id="PF00487"/>
    </source>
</evidence>
<dbReference type="OrthoDB" id="1461976at2759"/>
<accession>A0A6A6E624</accession>
<evidence type="ECO:0000256" key="1">
    <source>
        <dbReference type="SAM" id="MobiDB-lite"/>
    </source>
</evidence>
<dbReference type="AlphaFoldDB" id="A0A6A6E624"/>
<keyword evidence="2" id="KW-1133">Transmembrane helix</keyword>
<keyword evidence="2" id="KW-0472">Membrane</keyword>
<keyword evidence="5" id="KW-1185">Reference proteome</keyword>
<keyword evidence="2" id="KW-0812">Transmembrane</keyword>
<dbReference type="Pfam" id="PF00487">
    <property type="entry name" value="FA_desaturase"/>
    <property type="match status" value="1"/>
</dbReference>
<reference evidence="4" key="1">
    <citation type="journal article" date="2020" name="Stud. Mycol.">
        <title>101 Dothideomycetes genomes: a test case for predicting lifestyles and emergence of pathogens.</title>
        <authorList>
            <person name="Haridas S."/>
            <person name="Albert R."/>
            <person name="Binder M."/>
            <person name="Bloem J."/>
            <person name="Labutti K."/>
            <person name="Salamov A."/>
            <person name="Andreopoulos B."/>
            <person name="Baker S."/>
            <person name="Barry K."/>
            <person name="Bills G."/>
            <person name="Bluhm B."/>
            <person name="Cannon C."/>
            <person name="Castanera R."/>
            <person name="Culley D."/>
            <person name="Daum C."/>
            <person name="Ezra D."/>
            <person name="Gonzalez J."/>
            <person name="Henrissat B."/>
            <person name="Kuo A."/>
            <person name="Liang C."/>
            <person name="Lipzen A."/>
            <person name="Lutzoni F."/>
            <person name="Magnuson J."/>
            <person name="Mondo S."/>
            <person name="Nolan M."/>
            <person name="Ohm R."/>
            <person name="Pangilinan J."/>
            <person name="Park H.-J."/>
            <person name="Ramirez L."/>
            <person name="Alfaro M."/>
            <person name="Sun H."/>
            <person name="Tritt A."/>
            <person name="Yoshinaga Y."/>
            <person name="Zwiers L.-H."/>
            <person name="Turgeon B."/>
            <person name="Goodwin S."/>
            <person name="Spatafora J."/>
            <person name="Crous P."/>
            <person name="Grigoriev I."/>
        </authorList>
    </citation>
    <scope>NUCLEOTIDE SEQUENCE</scope>
    <source>
        <strain evidence="4">CBS 207.26</strain>
    </source>
</reference>
<dbReference type="Proteomes" id="UP000800200">
    <property type="component" value="Unassembled WGS sequence"/>
</dbReference>
<dbReference type="GO" id="GO:0006629">
    <property type="term" value="P:lipid metabolic process"/>
    <property type="evidence" value="ECO:0007669"/>
    <property type="project" value="InterPro"/>
</dbReference>
<feature type="transmembrane region" description="Helical" evidence="2">
    <location>
        <begin position="72"/>
        <end position="93"/>
    </location>
</feature>
<dbReference type="InterPro" id="IPR012171">
    <property type="entry name" value="Fatty_acid_desaturase"/>
</dbReference>
<protein>
    <submittedName>
        <fullName evidence="4">Delta-12 fatty acid desaturas-like protein</fullName>
    </submittedName>
</protein>
<gene>
    <name evidence="4" type="ORF">K469DRAFT_572668</name>
</gene>
<feature type="transmembrane region" description="Helical" evidence="2">
    <location>
        <begin position="46"/>
        <end position="65"/>
    </location>
</feature>
<name>A0A6A6E624_9PEZI</name>
<dbReference type="EMBL" id="ML994629">
    <property type="protein sequence ID" value="KAF2186603.1"/>
    <property type="molecule type" value="Genomic_DNA"/>
</dbReference>
<feature type="domain" description="Fatty acid desaturase" evidence="3">
    <location>
        <begin position="78"/>
        <end position="359"/>
    </location>
</feature>
<evidence type="ECO:0000313" key="5">
    <source>
        <dbReference type="Proteomes" id="UP000800200"/>
    </source>
</evidence>
<feature type="compositionally biased region" description="Pro residues" evidence="1">
    <location>
        <begin position="400"/>
        <end position="410"/>
    </location>
</feature>
<dbReference type="CDD" id="cd03507">
    <property type="entry name" value="Delta12-FADS-like"/>
    <property type="match status" value="1"/>
</dbReference>
<dbReference type="GO" id="GO:0016491">
    <property type="term" value="F:oxidoreductase activity"/>
    <property type="evidence" value="ECO:0007669"/>
    <property type="project" value="InterPro"/>
</dbReference>
<feature type="region of interest" description="Disordered" evidence="1">
    <location>
        <begin position="382"/>
        <end position="410"/>
    </location>
</feature>